<feature type="binding site" evidence="7">
    <location>
        <position position="286"/>
    </location>
    <ligand>
        <name>NAD(+)</name>
        <dbReference type="ChEBI" id="CHEBI:57540"/>
    </ligand>
</feature>
<dbReference type="InterPro" id="IPR050151">
    <property type="entry name" value="Class-I_Pyr_Nuc-Dis_Oxidored"/>
</dbReference>
<dbReference type="Pfam" id="PF07992">
    <property type="entry name" value="Pyr_redox_2"/>
    <property type="match status" value="1"/>
</dbReference>
<evidence type="ECO:0000256" key="5">
    <source>
        <dbReference type="ARBA" id="ARBA00023027"/>
    </source>
</evidence>
<dbReference type="AlphaFoldDB" id="I3YUI0"/>
<protein>
    <recommendedName>
        <fullName evidence="2">Dihydrolipoyl dehydrogenase</fullName>
    </recommendedName>
    <alternativeName>
        <fullName evidence="6">Dihydrolipoamide dehydrogenase</fullName>
    </alternativeName>
</protein>
<feature type="binding site" evidence="7">
    <location>
        <position position="327"/>
    </location>
    <ligand>
        <name>FAD</name>
        <dbReference type="ChEBI" id="CHEBI:57692"/>
    </ligand>
</feature>
<feature type="domain" description="Pyridine nucleotide-disulphide oxidoreductase dimerisation" evidence="9">
    <location>
        <begin position="364"/>
        <end position="470"/>
    </location>
</feature>
<evidence type="ECO:0000313" key="11">
    <source>
        <dbReference type="EMBL" id="AFL80648.1"/>
    </source>
</evidence>
<proteinExistence type="inferred from homology"/>
<feature type="disulfide bond" description="Redox-active" evidence="8">
    <location>
        <begin position="66"/>
        <end position="71"/>
    </location>
</feature>
<dbReference type="SUPFAM" id="SSF51905">
    <property type="entry name" value="FAD/NAD(P)-binding domain"/>
    <property type="match status" value="1"/>
</dbReference>
<comment type="similarity">
    <text evidence="1">Belongs to the class-I pyridine nucleotide-disulfide oxidoreductase family.</text>
</comment>
<evidence type="ECO:0000256" key="1">
    <source>
        <dbReference type="ARBA" id="ARBA00007532"/>
    </source>
</evidence>
<dbReference type="InterPro" id="IPR016156">
    <property type="entry name" value="FAD/NAD-linked_Rdtase_dimer_sf"/>
</dbReference>
<sequence length="473" mass="51957">MTPKVFKTFGVYEKSYPPSRALKMAIKEYDVFVIGTGTAGKSVAYDCVANGMKVAIADNREFGGTCSQRGCDPKKVLVGFTEAIQLAENLKGKGIISVPKIDWAALQKFKSTFTDAVPAATERDLEEAGIEMYHQSPQFLDENTLSVEGKTVKAKKIVIATGQKPMELKIPGREHLMISDDFLDLEELPESIVFVGAGYIGMEFAHIAARCGVRVTVVEFGDRPLGPFESDIVTHLTKASEELGIKFIFNAEVSKVEKLQKNYRVSFKKNGKTESIDARMVFNTAGRVPSIDELDLEKGNVAFEKGGISVNEFLQNTTNKSVYACGDVSASGSLPLTPISSQEARVVSLNIRNGNHTKIDFPPVPSVVFTIPQIASIGLTEEEAKEKGYDYVVEYKSVPKWFNAKRINEKVYAYKTIVDTKRNIVLGAHIIAPEAGEMINLFVLAMCGKLTTDNIKAMIFAYPTWGNDIKGMV</sequence>
<dbReference type="KEGG" id="asl:Aeqsu_1152"/>
<evidence type="ECO:0000256" key="4">
    <source>
        <dbReference type="ARBA" id="ARBA00022827"/>
    </source>
</evidence>
<evidence type="ECO:0000256" key="2">
    <source>
        <dbReference type="ARBA" id="ARBA00016961"/>
    </source>
</evidence>
<keyword evidence="12" id="KW-1185">Reference proteome</keyword>
<dbReference type="SUPFAM" id="SSF55424">
    <property type="entry name" value="FAD/NAD-linked reductases, dimerisation (C-terminal) domain"/>
    <property type="match status" value="1"/>
</dbReference>
<evidence type="ECO:0000259" key="10">
    <source>
        <dbReference type="Pfam" id="PF07992"/>
    </source>
</evidence>
<dbReference type="HOGENOM" id="CLU_016755_2_0_10"/>
<dbReference type="GO" id="GO:0006103">
    <property type="term" value="P:2-oxoglutarate metabolic process"/>
    <property type="evidence" value="ECO:0007669"/>
    <property type="project" value="TreeGrafter"/>
</dbReference>
<dbReference type="PIRSF" id="PIRSF000350">
    <property type="entry name" value="Mercury_reductase_MerA"/>
    <property type="match status" value="1"/>
</dbReference>
<evidence type="ECO:0000313" key="12">
    <source>
        <dbReference type="Proteomes" id="UP000006049"/>
    </source>
</evidence>
<feature type="domain" description="FAD/NAD(P)-binding" evidence="10">
    <location>
        <begin position="29"/>
        <end position="344"/>
    </location>
</feature>
<dbReference type="Gene3D" id="3.50.50.60">
    <property type="entry name" value="FAD/NAD(P)-binding domain"/>
    <property type="match status" value="2"/>
</dbReference>
<gene>
    <name evidence="11" type="ordered locus">Aeqsu_1152</name>
</gene>
<dbReference type="Pfam" id="PF02852">
    <property type="entry name" value="Pyr_redox_dim"/>
    <property type="match status" value="1"/>
</dbReference>
<name>I3YUI0_AEQSU</name>
<evidence type="ECO:0000256" key="6">
    <source>
        <dbReference type="ARBA" id="ARBA00031281"/>
    </source>
</evidence>
<dbReference type="STRING" id="746697.Aeqsu_1152"/>
<dbReference type="Proteomes" id="UP000006049">
    <property type="component" value="Chromosome"/>
</dbReference>
<dbReference type="eggNOG" id="COG1249">
    <property type="taxonomic scope" value="Bacteria"/>
</dbReference>
<dbReference type="InterPro" id="IPR001100">
    <property type="entry name" value="Pyr_nuc-diS_OxRdtase"/>
</dbReference>
<keyword evidence="5 7" id="KW-0520">NAD</keyword>
<keyword evidence="11" id="KW-0670">Pyruvate</keyword>
<dbReference type="PANTHER" id="PTHR22912">
    <property type="entry name" value="DISULFIDE OXIDOREDUCTASE"/>
    <property type="match status" value="1"/>
</dbReference>
<feature type="binding site" evidence="7">
    <location>
        <position position="219"/>
    </location>
    <ligand>
        <name>NAD(+)</name>
        <dbReference type="ChEBI" id="CHEBI:57540"/>
    </ligand>
</feature>
<dbReference type="Gene3D" id="3.30.390.30">
    <property type="match status" value="1"/>
</dbReference>
<dbReference type="PRINTS" id="PR00411">
    <property type="entry name" value="PNDRDTASEI"/>
</dbReference>
<keyword evidence="4 7" id="KW-0274">FAD</keyword>
<dbReference type="PATRIC" id="fig|746697.3.peg.1166"/>
<dbReference type="PRINTS" id="PR00368">
    <property type="entry name" value="FADPNR"/>
</dbReference>
<dbReference type="InterPro" id="IPR036188">
    <property type="entry name" value="FAD/NAD-bd_sf"/>
</dbReference>
<keyword evidence="7" id="KW-0547">Nucleotide-binding</keyword>
<keyword evidence="3" id="KW-0285">Flavoprotein</keyword>
<accession>I3YUI0</accession>
<comment type="cofactor">
    <cofactor evidence="7">
        <name>FAD</name>
        <dbReference type="ChEBI" id="CHEBI:57692"/>
    </cofactor>
    <text evidence="7">Binds 1 FAD per subunit.</text>
</comment>
<dbReference type="GO" id="GO:0050660">
    <property type="term" value="F:flavin adenine dinucleotide binding"/>
    <property type="evidence" value="ECO:0007669"/>
    <property type="project" value="TreeGrafter"/>
</dbReference>
<dbReference type="InterPro" id="IPR023753">
    <property type="entry name" value="FAD/NAD-binding_dom"/>
</dbReference>
<feature type="binding site" evidence="7">
    <location>
        <position position="75"/>
    </location>
    <ligand>
        <name>FAD</name>
        <dbReference type="ChEBI" id="CHEBI:57692"/>
    </ligand>
</feature>
<reference evidence="11 12" key="1">
    <citation type="submission" date="2012-06" db="EMBL/GenBank/DDBJ databases">
        <title>The complete genome of Aequorivita sublithincola DSM 14238.</title>
        <authorList>
            <consortium name="US DOE Joint Genome Institute (JGI-PGF)"/>
            <person name="Lucas S."/>
            <person name="Copeland A."/>
            <person name="Lapidus A."/>
            <person name="Goodwin L."/>
            <person name="Pitluck S."/>
            <person name="Peters L."/>
            <person name="Munk A.C.C."/>
            <person name="Kyrpides N."/>
            <person name="Mavromatis K."/>
            <person name="Pagani I."/>
            <person name="Ivanova N."/>
            <person name="Ovchinnikova G."/>
            <person name="Zeytun A."/>
            <person name="Detter J.C."/>
            <person name="Han C."/>
            <person name="Land M."/>
            <person name="Hauser L."/>
            <person name="Markowitz V."/>
            <person name="Cheng J.-F."/>
            <person name="Hugenholtz P."/>
            <person name="Woyke T."/>
            <person name="Wu D."/>
            <person name="Tindall B."/>
            <person name="Faehnrich R."/>
            <person name="Brambilla E."/>
            <person name="Klenk H.-P."/>
            <person name="Eisen J.A."/>
        </authorList>
    </citation>
    <scope>NUCLEOTIDE SEQUENCE [LARGE SCALE GENOMIC DNA]</scope>
    <source>
        <strain evidence="12">DSM 14238 / LMG 21431 / ACAM 643 / 9-3</strain>
    </source>
</reference>
<organism evidence="11 12">
    <name type="scientific">Aequorivita sublithincola (strain DSM 14238 / LMG 21431 / ACAM 643 / 9-3)</name>
    <dbReference type="NCBI Taxonomy" id="746697"/>
    <lineage>
        <taxon>Bacteria</taxon>
        <taxon>Pseudomonadati</taxon>
        <taxon>Bacteroidota</taxon>
        <taxon>Flavobacteriia</taxon>
        <taxon>Flavobacteriales</taxon>
        <taxon>Flavobacteriaceae</taxon>
        <taxon>Aequorivita</taxon>
    </lineage>
</organism>
<evidence type="ECO:0000256" key="8">
    <source>
        <dbReference type="PIRSR" id="PIRSR000350-4"/>
    </source>
</evidence>
<evidence type="ECO:0000256" key="3">
    <source>
        <dbReference type="ARBA" id="ARBA00022630"/>
    </source>
</evidence>
<evidence type="ECO:0000259" key="9">
    <source>
        <dbReference type="Pfam" id="PF02852"/>
    </source>
</evidence>
<dbReference type="PANTHER" id="PTHR22912:SF217">
    <property type="entry name" value="DIHYDROLIPOYL DEHYDROGENASE"/>
    <property type="match status" value="1"/>
</dbReference>
<dbReference type="EMBL" id="CP003280">
    <property type="protein sequence ID" value="AFL80648.1"/>
    <property type="molecule type" value="Genomic_DNA"/>
</dbReference>
<feature type="binding site" evidence="7">
    <location>
        <begin position="196"/>
        <end position="203"/>
    </location>
    <ligand>
        <name>NAD(+)</name>
        <dbReference type="ChEBI" id="CHEBI:57540"/>
    </ligand>
</feature>
<dbReference type="GO" id="GO:0004148">
    <property type="term" value="F:dihydrolipoyl dehydrogenase (NADH) activity"/>
    <property type="evidence" value="ECO:0007669"/>
    <property type="project" value="TreeGrafter"/>
</dbReference>
<dbReference type="InterPro" id="IPR004099">
    <property type="entry name" value="Pyr_nucl-diS_OxRdtase_dimer"/>
</dbReference>
<evidence type="ECO:0000256" key="7">
    <source>
        <dbReference type="PIRSR" id="PIRSR000350-3"/>
    </source>
</evidence>